<dbReference type="InterPro" id="IPR000477">
    <property type="entry name" value="RT_dom"/>
</dbReference>
<evidence type="ECO:0000256" key="2">
    <source>
        <dbReference type="ARBA" id="ARBA00023128"/>
    </source>
</evidence>
<reference evidence="5" key="1">
    <citation type="journal article" date="2011" name="Genetics">
        <title>Massive changes in genome architecture accompany the transition to self-fertility in the filamentous fungus Neurospora tetrasperma.</title>
        <authorList>
            <person name="Ellison C.E."/>
            <person name="Stajich J.E."/>
            <person name="Jacobson D.J."/>
            <person name="Natvig D.O."/>
            <person name="Lapidus A."/>
            <person name="Foster B."/>
            <person name="Aerts A."/>
            <person name="Riley R."/>
            <person name="Lindquist E.A."/>
            <person name="Grigoriev I.V."/>
            <person name="Taylor J.W."/>
        </authorList>
    </citation>
    <scope>NUCLEOTIDE SEQUENCE [LARGE SCALE GENOMIC DNA]</scope>
    <source>
        <strain evidence="5">FGSC 2508 / P0657</strain>
    </source>
</reference>
<organism evidence="4 5">
    <name type="scientific">Neurospora tetrasperma (strain FGSC 2508 / ATCC MYA-4615 / P0657)</name>
    <dbReference type="NCBI Taxonomy" id="510951"/>
    <lineage>
        <taxon>Eukaryota</taxon>
        <taxon>Fungi</taxon>
        <taxon>Dikarya</taxon>
        <taxon>Ascomycota</taxon>
        <taxon>Pezizomycotina</taxon>
        <taxon>Sordariomycetes</taxon>
        <taxon>Sordariomycetidae</taxon>
        <taxon>Sordariales</taxon>
        <taxon>Sordariaceae</taxon>
        <taxon>Neurospora</taxon>
    </lineage>
</organism>
<dbReference type="KEGG" id="nte:NEUTE1DRAFT36851"/>
<feature type="domain" description="Reverse transcriptase" evidence="3">
    <location>
        <begin position="1"/>
        <end position="59"/>
    </location>
</feature>
<gene>
    <name evidence="4" type="ORF">NEUTE1DRAFT_36851</name>
</gene>
<dbReference type="VEuPathDB" id="FungiDB:NEUTE1DRAFT_36851"/>
<dbReference type="InterPro" id="IPR043502">
    <property type="entry name" value="DNA/RNA_pol_sf"/>
</dbReference>
<evidence type="ECO:0000313" key="4">
    <source>
        <dbReference type="EMBL" id="EGO61131.1"/>
    </source>
</evidence>
<keyword evidence="5" id="KW-1185">Reference proteome</keyword>
<dbReference type="PROSITE" id="PS50878">
    <property type="entry name" value="RT_POL"/>
    <property type="match status" value="1"/>
</dbReference>
<evidence type="ECO:0000313" key="5">
    <source>
        <dbReference type="Proteomes" id="UP000008065"/>
    </source>
</evidence>
<evidence type="ECO:0000256" key="1">
    <source>
        <dbReference type="ARBA" id="ARBA00004173"/>
    </source>
</evidence>
<dbReference type="AlphaFoldDB" id="F8MBL9"/>
<dbReference type="InterPro" id="IPR043128">
    <property type="entry name" value="Rev_trsase/Diguanyl_cyclase"/>
</dbReference>
<dbReference type="SUPFAM" id="SSF56672">
    <property type="entry name" value="DNA/RNA polymerases"/>
    <property type="match status" value="1"/>
</dbReference>
<dbReference type="GO" id="GO:0005739">
    <property type="term" value="C:mitochondrion"/>
    <property type="evidence" value="ECO:0007669"/>
    <property type="project" value="UniProtKB-SubCell"/>
</dbReference>
<evidence type="ECO:0000259" key="3">
    <source>
        <dbReference type="PROSITE" id="PS50878"/>
    </source>
</evidence>
<feature type="non-terminal residue" evidence="4">
    <location>
        <position position="1"/>
    </location>
</feature>
<dbReference type="Gene3D" id="3.30.70.270">
    <property type="match status" value="1"/>
</dbReference>
<accession>F8MBL9</accession>
<name>F8MBL9_NEUT8</name>
<dbReference type="RefSeq" id="XP_009847172.1">
    <property type="nucleotide sequence ID" value="XM_009848870.1"/>
</dbReference>
<dbReference type="GeneID" id="20827583"/>
<dbReference type="Proteomes" id="UP000008065">
    <property type="component" value="Unassembled WGS sequence"/>
</dbReference>
<sequence>VLLVKKLGSRIRVYINYRRINNITLKSRYLLLLIKETLDVIYYTKIFIKFDVIAAFNYI</sequence>
<protein>
    <recommendedName>
        <fullName evidence="3">Reverse transcriptase domain-containing protein</fullName>
    </recommendedName>
</protein>
<comment type="subcellular location">
    <subcellularLocation>
        <location evidence="1">Mitochondrion</location>
    </subcellularLocation>
</comment>
<dbReference type="EMBL" id="GL891302">
    <property type="protein sequence ID" value="EGO61131.1"/>
    <property type="molecule type" value="Genomic_DNA"/>
</dbReference>
<dbReference type="HOGENOM" id="CLU_000384_35_1_1"/>
<dbReference type="Gene3D" id="3.10.10.10">
    <property type="entry name" value="HIV Type 1 Reverse Transcriptase, subunit A, domain 1"/>
    <property type="match status" value="1"/>
</dbReference>
<proteinExistence type="predicted"/>
<dbReference type="OrthoDB" id="5152741at2759"/>
<keyword evidence="2" id="KW-0496">Mitochondrion</keyword>